<accession>A0A9J5YX03</accession>
<dbReference type="Proteomes" id="UP000824120">
    <property type="component" value="Chromosome 6"/>
</dbReference>
<sequence>MLDEEAPGPNHSVAQLIDECSPKDMSKRYVTATSLVRSSNKPKIGFEICEDLYLAEFFLELAIIEDLYYEKQILEIENCIPQSTMPLDDMMLVVEHENYTEELNAYNILCQFPFNPGATSLNVVVQETVVNFCVWNPGISFKSESLTRSTMKEKPLLLLRSTIMFCSIAYANSVILVWDPEWQCRVHYLIFLCEFTWCMSLANRKGWQFLLVVYPYGSKVMNNGGDEPQVEALKLSCLISHIPTTNEVPPLEKHVSDPPHSKFLTSLLFGLLSMEYVFPSYHSLSNYQVVSSSTQMTMFYTNTSPYYCSTLQFSHWNISDKKGPKRRVISVLLPKAFQHQHNFLVLWRCATMWVEFIQLKGGSLVSYCAEILEVGNWFLLHKPTHSQAAKKKTHHNRGTSLIC</sequence>
<gene>
    <name evidence="1" type="ORF">H5410_034784</name>
</gene>
<dbReference type="OrthoDB" id="1305301at2759"/>
<organism evidence="1 2">
    <name type="scientific">Solanum commersonii</name>
    <name type="common">Commerson's wild potato</name>
    <name type="synonym">Commerson's nightshade</name>
    <dbReference type="NCBI Taxonomy" id="4109"/>
    <lineage>
        <taxon>Eukaryota</taxon>
        <taxon>Viridiplantae</taxon>
        <taxon>Streptophyta</taxon>
        <taxon>Embryophyta</taxon>
        <taxon>Tracheophyta</taxon>
        <taxon>Spermatophyta</taxon>
        <taxon>Magnoliopsida</taxon>
        <taxon>eudicotyledons</taxon>
        <taxon>Gunneridae</taxon>
        <taxon>Pentapetalae</taxon>
        <taxon>asterids</taxon>
        <taxon>lamiids</taxon>
        <taxon>Solanales</taxon>
        <taxon>Solanaceae</taxon>
        <taxon>Solanoideae</taxon>
        <taxon>Solaneae</taxon>
        <taxon>Solanum</taxon>
    </lineage>
</organism>
<reference evidence="1 2" key="1">
    <citation type="submission" date="2020-09" db="EMBL/GenBank/DDBJ databases">
        <title>De no assembly of potato wild relative species, Solanum commersonii.</title>
        <authorList>
            <person name="Cho K."/>
        </authorList>
    </citation>
    <scope>NUCLEOTIDE SEQUENCE [LARGE SCALE GENOMIC DNA]</scope>
    <source>
        <strain evidence="1">LZ3.2</strain>
        <tissue evidence="1">Leaf</tissue>
    </source>
</reference>
<protein>
    <submittedName>
        <fullName evidence="1">Uncharacterized protein</fullName>
    </submittedName>
</protein>
<evidence type="ECO:0000313" key="1">
    <source>
        <dbReference type="EMBL" id="KAG5603414.1"/>
    </source>
</evidence>
<comment type="caution">
    <text evidence="1">The sequence shown here is derived from an EMBL/GenBank/DDBJ whole genome shotgun (WGS) entry which is preliminary data.</text>
</comment>
<name>A0A9J5YX03_SOLCO</name>
<keyword evidence="2" id="KW-1185">Reference proteome</keyword>
<dbReference type="AlphaFoldDB" id="A0A9J5YX03"/>
<evidence type="ECO:0000313" key="2">
    <source>
        <dbReference type="Proteomes" id="UP000824120"/>
    </source>
</evidence>
<dbReference type="EMBL" id="JACXVP010000006">
    <property type="protein sequence ID" value="KAG5603414.1"/>
    <property type="molecule type" value="Genomic_DNA"/>
</dbReference>
<proteinExistence type="predicted"/>